<dbReference type="RefSeq" id="WP_020197784.1">
    <property type="nucleotide sequence ID" value="NZ_BAOH01000140.1"/>
</dbReference>
<dbReference type="Proteomes" id="UP000031586">
    <property type="component" value="Unassembled WGS sequence"/>
</dbReference>
<protein>
    <submittedName>
        <fullName evidence="1">Uncharacterized protein</fullName>
    </submittedName>
</protein>
<dbReference type="EMBL" id="JPRD01000011">
    <property type="protein sequence ID" value="KIF53909.1"/>
    <property type="molecule type" value="Genomic_DNA"/>
</dbReference>
<accession>A0A0C1ZCY3</accession>
<organism evidence="1 2">
    <name type="scientific">Vibrio owensii CAIM 1854 = LMG 25443</name>
    <dbReference type="NCBI Taxonomy" id="1229493"/>
    <lineage>
        <taxon>Bacteria</taxon>
        <taxon>Pseudomonadati</taxon>
        <taxon>Pseudomonadota</taxon>
        <taxon>Gammaproteobacteria</taxon>
        <taxon>Vibrionales</taxon>
        <taxon>Vibrionaceae</taxon>
        <taxon>Vibrio</taxon>
    </lineage>
</organism>
<reference evidence="1 2" key="1">
    <citation type="submission" date="2014-07" db="EMBL/GenBank/DDBJ databases">
        <title>Unique and conserved regions in Vibrio harveyi and related species in comparison with the shrimp pathogen Vibrio harveyi CAIM 1792.</title>
        <authorList>
            <person name="Espinoza-Valles I."/>
            <person name="Vora G."/>
            <person name="Leekitcharoenphon P."/>
            <person name="Ussery D."/>
            <person name="Hoj L."/>
            <person name="Gomez-Gil B."/>
        </authorList>
    </citation>
    <scope>NUCLEOTIDE SEQUENCE [LARGE SCALE GENOMIC DNA]</scope>
    <source>
        <strain evidence="2">CAIM 1854 / LMG 25443</strain>
    </source>
</reference>
<dbReference type="AlphaFoldDB" id="A0A0C1ZCY3"/>
<gene>
    <name evidence="1" type="ORF">H735_05855</name>
</gene>
<dbReference type="PATRIC" id="fig|1229493.5.peg.235"/>
<comment type="caution">
    <text evidence="1">The sequence shown here is derived from an EMBL/GenBank/DDBJ whole genome shotgun (WGS) entry which is preliminary data.</text>
</comment>
<evidence type="ECO:0000313" key="1">
    <source>
        <dbReference type="EMBL" id="KIF53909.1"/>
    </source>
</evidence>
<sequence length="107" mass="12694">MIHISQVLPLVEKQLKELQPKEAVEFKTYKRDRGFLIYCLADSQFQVVEMGYHNQTLTGDLVSTRKHVKKALRREFPRSNKAWVEYFQNVDNPLDVKKPHPHQMPLF</sequence>
<proteinExistence type="predicted"/>
<name>A0A0C1ZCY3_9VIBR</name>
<evidence type="ECO:0000313" key="2">
    <source>
        <dbReference type="Proteomes" id="UP000031586"/>
    </source>
</evidence>